<organism evidence="1 2">
    <name type="scientific">Coprococcus comes</name>
    <dbReference type="NCBI Taxonomy" id="410072"/>
    <lineage>
        <taxon>Bacteria</taxon>
        <taxon>Bacillati</taxon>
        <taxon>Bacillota</taxon>
        <taxon>Clostridia</taxon>
        <taxon>Lachnospirales</taxon>
        <taxon>Lachnospiraceae</taxon>
        <taxon>Coprococcus</taxon>
    </lineage>
</organism>
<accession>A0A173TTZ7</accession>
<dbReference type="AlphaFoldDB" id="A0A173TTZ7"/>
<sequence length="86" mass="10375">MKEMFSERLEFLQNNFYSYGEYPLVGTKGYCYEGKDTIEHFEKLRNREIERLRVSLEMAKKAGYQKFTGMIFVENETKDILCFFML</sequence>
<dbReference type="RefSeq" id="WP_055157651.1">
    <property type="nucleotide sequence ID" value="NZ_CYXR01000019.1"/>
</dbReference>
<gene>
    <name evidence="1" type="ORF">ERS852574_02405</name>
</gene>
<evidence type="ECO:0000313" key="1">
    <source>
        <dbReference type="EMBL" id="CUN05547.1"/>
    </source>
</evidence>
<evidence type="ECO:0000313" key="2">
    <source>
        <dbReference type="Proteomes" id="UP000095727"/>
    </source>
</evidence>
<dbReference type="EMBL" id="CYXR01000019">
    <property type="protein sequence ID" value="CUN05547.1"/>
    <property type="molecule type" value="Genomic_DNA"/>
</dbReference>
<dbReference type="Proteomes" id="UP000095727">
    <property type="component" value="Unassembled WGS sequence"/>
</dbReference>
<protein>
    <submittedName>
        <fullName evidence="1">Uncharacterized protein</fullName>
    </submittedName>
</protein>
<reference evidence="1 2" key="1">
    <citation type="submission" date="2015-09" db="EMBL/GenBank/DDBJ databases">
        <authorList>
            <consortium name="Pathogen Informatics"/>
        </authorList>
    </citation>
    <scope>NUCLEOTIDE SEQUENCE [LARGE SCALE GENOMIC DNA]</scope>
    <source>
        <strain evidence="1 2">2789STDY5834962</strain>
    </source>
</reference>
<name>A0A173TTZ7_9FIRM</name>
<proteinExistence type="predicted"/>